<feature type="compositionally biased region" description="Low complexity" evidence="6">
    <location>
        <begin position="527"/>
        <end position="538"/>
    </location>
</feature>
<evidence type="ECO:0000256" key="2">
    <source>
        <dbReference type="ARBA" id="ARBA00022679"/>
    </source>
</evidence>
<keyword evidence="5" id="KW-0067">ATP-binding</keyword>
<dbReference type="AlphaFoldDB" id="A0A8S1M642"/>
<feature type="region of interest" description="Disordered" evidence="6">
    <location>
        <begin position="788"/>
        <end position="819"/>
    </location>
</feature>
<feature type="compositionally biased region" description="Polar residues" evidence="6">
    <location>
        <begin position="539"/>
        <end position="551"/>
    </location>
</feature>
<keyword evidence="2" id="KW-0808">Transferase</keyword>
<dbReference type="InterPro" id="IPR008271">
    <property type="entry name" value="Ser/Thr_kinase_AS"/>
</dbReference>
<sequence>MHSEYQIISSIEFSRGIQINRVRLLDQSCYDQENFISLHIQNMKISKDDFRKLRQLKFLNILHPRNYYEERNEKILIFPDLQAHKLSEDNLKKDVYRILLQLALTYAEFEKRGSNWPLNNISQLYYLKGILYISLIEYDFFNTQTQQKPFQIFETFAKKYFSNLIPDINSHLEQKVFQPIIEYLLEKNGNFHKINYLNPPYENVLLYLLNCQQNANIDLKPICEFGNSVVKGFDTPECLKSVYSKLCDKIVYKSSRFHQEELKNQILNQIQREIELMEQCQEAEYVASCFAYIRIFDYSFILQKQFVGTLADFMKKWCQVKRNEEQTIKDVLLIAKRFALALKSLKQQKILHRDLKPENLFLDYDDLKKGYIYIADLDRSKLLDGQMGQNMTEQNVCNTLKYDPPETTSSFKYDNFQFGLIILRIANKYQYIGNEFSGPRQLTLEEHESYYSRQSIAKALAHTKYDETFLDVIAQCLKRNPEERPEIEEIYDKIYSLQLNTKMKLNWFSKNSVNHFENQQAIVRHQNTPSNPNNSFTPKDQSNNFNLVPFSTNLSGELKKHSQTQQEHEQEYNQNNRKIILVSSRPNQQTSGGNFQSQSDHSQKNQNLQQNNQINTNTYLQQNNQSTSNNYSNQEIFTPQFQLNSSSLYHTQTQLQQQPQTNNKIILVSSSTNQQNNQSTSNNNYSNQEIFTPQFQSNSSSLYHTQTQLQQQPQAKSNSQNNQSTSNNNYSNQEIFTPQFQSNSSSLYHTQTQLQQQPQAKSNSQNIQSTSNNYSNQEIFTPQFQSNSSSLYHTQTQLQQQPQAKSNSQNNQSTSNNQLISNNYSNQEIYTPHLQFIANSQYDPQTQLQQQPQTNNKIILVSSSTNSQNNQSTSNNQLISNNYSNQEIYTPQLQFIANSQYDPQTQLQQQPQTNNKITLVSSSTNSQNNQSTSNNQLISNNYSNQEIYTPQLQFIANSQYDPQTQLQQQPQTNNKITLVSSSTNSQNNQSTSNNQLISNNYSNQEIYTPQLQFIANSQYDPQTQLQQQPQTNNKITLVSSSTNSQNNQSTSNNQLISNNYSNQEIFTPQFQSNSSSLYHTQTQLQQQPQAKSNSQNNQSTSNNQLISNNYSNQEIYTPHLQFIANSQYDPQTQLQQQPQTNNKIILVSSSTNSQNNQSTSNNQLISNNYSNQEIYTPQLQFIANSQYDPQTQLQQQPQTNNKITLVSSSTNSYKPQQYSQTNNKIILVKSYSNQEQFS</sequence>
<feature type="compositionally biased region" description="Low complexity" evidence="6">
    <location>
        <begin position="794"/>
        <end position="819"/>
    </location>
</feature>
<feature type="region of interest" description="Disordered" evidence="6">
    <location>
        <begin position="586"/>
        <end position="606"/>
    </location>
</feature>
<dbReference type="GO" id="GO:0004674">
    <property type="term" value="F:protein serine/threonine kinase activity"/>
    <property type="evidence" value="ECO:0007669"/>
    <property type="project" value="UniProtKB-EC"/>
</dbReference>
<evidence type="ECO:0000259" key="7">
    <source>
        <dbReference type="PROSITE" id="PS50011"/>
    </source>
</evidence>
<dbReference type="Pfam" id="PF00069">
    <property type="entry name" value="Pkinase"/>
    <property type="match status" value="1"/>
</dbReference>
<dbReference type="GO" id="GO:0005524">
    <property type="term" value="F:ATP binding"/>
    <property type="evidence" value="ECO:0007669"/>
    <property type="project" value="UniProtKB-KW"/>
</dbReference>
<keyword evidence="9" id="KW-1185">Reference proteome</keyword>
<evidence type="ECO:0000313" key="9">
    <source>
        <dbReference type="Proteomes" id="UP000692954"/>
    </source>
</evidence>
<feature type="region of interest" description="Disordered" evidence="6">
    <location>
        <begin position="525"/>
        <end position="551"/>
    </location>
</feature>
<feature type="region of interest" description="Disordered" evidence="6">
    <location>
        <begin position="1074"/>
        <end position="1105"/>
    </location>
</feature>
<feature type="compositionally biased region" description="Low complexity" evidence="6">
    <location>
        <begin position="750"/>
        <end position="771"/>
    </location>
</feature>
<dbReference type="PANTHER" id="PTHR43671">
    <property type="entry name" value="SERINE/THREONINE-PROTEIN KINASE NEK"/>
    <property type="match status" value="1"/>
</dbReference>
<name>A0A8S1M642_9CILI</name>
<feature type="compositionally biased region" description="Polar residues" evidence="6">
    <location>
        <begin position="586"/>
        <end position="600"/>
    </location>
</feature>
<evidence type="ECO:0000256" key="6">
    <source>
        <dbReference type="SAM" id="MobiDB-lite"/>
    </source>
</evidence>
<reference evidence="8" key="1">
    <citation type="submission" date="2021-01" db="EMBL/GenBank/DDBJ databases">
        <authorList>
            <consortium name="Genoscope - CEA"/>
            <person name="William W."/>
        </authorList>
    </citation>
    <scope>NUCLEOTIDE SEQUENCE</scope>
</reference>
<proteinExistence type="predicted"/>
<dbReference type="PROSITE" id="PS50011">
    <property type="entry name" value="PROTEIN_KINASE_DOM"/>
    <property type="match status" value="1"/>
</dbReference>
<dbReference type="PANTHER" id="PTHR43671:SF13">
    <property type="entry name" value="SERINE_THREONINE-PROTEIN KINASE NEK2"/>
    <property type="match status" value="1"/>
</dbReference>
<dbReference type="Proteomes" id="UP000692954">
    <property type="component" value="Unassembled WGS sequence"/>
</dbReference>
<evidence type="ECO:0000256" key="3">
    <source>
        <dbReference type="ARBA" id="ARBA00022741"/>
    </source>
</evidence>
<dbReference type="EMBL" id="CAJJDN010000034">
    <property type="protein sequence ID" value="CAD8076138.1"/>
    <property type="molecule type" value="Genomic_DNA"/>
</dbReference>
<gene>
    <name evidence="8" type="ORF">PSON_ATCC_30995.1.T0340197</name>
</gene>
<comment type="caution">
    <text evidence="8">The sequence shown here is derived from an EMBL/GenBank/DDBJ whole genome shotgun (WGS) entry which is preliminary data.</text>
</comment>
<evidence type="ECO:0000256" key="5">
    <source>
        <dbReference type="ARBA" id="ARBA00022840"/>
    </source>
</evidence>
<dbReference type="EC" id="2.7.11.1" evidence="1"/>
<protein>
    <recommendedName>
        <fullName evidence="1">non-specific serine/threonine protein kinase</fullName>
        <ecNumber evidence="1">2.7.11.1</ecNumber>
    </recommendedName>
</protein>
<dbReference type="SMART" id="SM00220">
    <property type="entry name" value="S_TKc"/>
    <property type="match status" value="1"/>
</dbReference>
<evidence type="ECO:0000256" key="4">
    <source>
        <dbReference type="ARBA" id="ARBA00022777"/>
    </source>
</evidence>
<feature type="region of interest" description="Disordered" evidence="6">
    <location>
        <begin position="744"/>
        <end position="771"/>
    </location>
</feature>
<dbReference type="PROSITE" id="PS00108">
    <property type="entry name" value="PROTEIN_KINASE_ST"/>
    <property type="match status" value="1"/>
</dbReference>
<feature type="compositionally biased region" description="Low complexity" evidence="6">
    <location>
        <begin position="1080"/>
        <end position="1105"/>
    </location>
</feature>
<keyword evidence="3" id="KW-0547">Nucleotide-binding</keyword>
<evidence type="ECO:0000313" key="8">
    <source>
        <dbReference type="EMBL" id="CAD8076138.1"/>
    </source>
</evidence>
<evidence type="ECO:0000256" key="1">
    <source>
        <dbReference type="ARBA" id="ARBA00012513"/>
    </source>
</evidence>
<dbReference type="InterPro" id="IPR000719">
    <property type="entry name" value="Prot_kinase_dom"/>
</dbReference>
<dbReference type="InterPro" id="IPR050660">
    <property type="entry name" value="NEK_Ser/Thr_kinase"/>
</dbReference>
<feature type="domain" description="Protein kinase" evidence="7">
    <location>
        <begin position="150"/>
        <end position="496"/>
    </location>
</feature>
<feature type="compositionally biased region" description="Low complexity" evidence="6">
    <location>
        <begin position="705"/>
        <end position="731"/>
    </location>
</feature>
<organism evidence="8 9">
    <name type="scientific">Paramecium sonneborni</name>
    <dbReference type="NCBI Taxonomy" id="65129"/>
    <lineage>
        <taxon>Eukaryota</taxon>
        <taxon>Sar</taxon>
        <taxon>Alveolata</taxon>
        <taxon>Ciliophora</taxon>
        <taxon>Intramacronucleata</taxon>
        <taxon>Oligohymenophorea</taxon>
        <taxon>Peniculida</taxon>
        <taxon>Parameciidae</taxon>
        <taxon>Paramecium</taxon>
    </lineage>
</organism>
<keyword evidence="4" id="KW-0418">Kinase</keyword>
<feature type="region of interest" description="Disordered" evidence="6">
    <location>
        <begin position="699"/>
        <end position="731"/>
    </location>
</feature>
<accession>A0A8S1M642</accession>